<keyword evidence="1" id="KW-0732">Signal</keyword>
<comment type="caution">
    <text evidence="2">The sequence shown here is derived from an EMBL/GenBank/DDBJ whole genome shotgun (WGS) entry which is preliminary data.</text>
</comment>
<keyword evidence="3" id="KW-1185">Reference proteome</keyword>
<protein>
    <submittedName>
        <fullName evidence="2">TRAP transporter substrate-binding protein DctP</fullName>
    </submittedName>
</protein>
<dbReference type="NCBIfam" id="NF037995">
    <property type="entry name" value="TRAP_S1"/>
    <property type="match status" value="1"/>
</dbReference>
<dbReference type="PIRSF" id="PIRSF006470">
    <property type="entry name" value="DctB"/>
    <property type="match status" value="1"/>
</dbReference>
<dbReference type="InterPro" id="IPR038404">
    <property type="entry name" value="TRAP_DctP_sf"/>
</dbReference>
<gene>
    <name evidence="2" type="primary">dctP</name>
    <name evidence="2" type="ORF">ABVT11_18240</name>
</gene>
<evidence type="ECO:0000313" key="2">
    <source>
        <dbReference type="EMBL" id="MET1491784.1"/>
    </source>
</evidence>
<dbReference type="Gene3D" id="3.40.190.170">
    <property type="entry name" value="Bacterial extracellular solute-binding protein, family 7"/>
    <property type="match status" value="1"/>
</dbReference>
<dbReference type="EMBL" id="JBEWLZ010000015">
    <property type="protein sequence ID" value="MET1491784.1"/>
    <property type="molecule type" value="Genomic_DNA"/>
</dbReference>
<evidence type="ECO:0000313" key="3">
    <source>
        <dbReference type="Proteomes" id="UP001548590"/>
    </source>
</evidence>
<dbReference type="NCBIfam" id="TIGR00787">
    <property type="entry name" value="dctP"/>
    <property type="match status" value="1"/>
</dbReference>
<dbReference type="InterPro" id="IPR004682">
    <property type="entry name" value="TRAP_DctP"/>
</dbReference>
<organism evidence="2 3">
    <name type="scientific">Uliginosibacterium paludis</name>
    <dbReference type="NCBI Taxonomy" id="1615952"/>
    <lineage>
        <taxon>Bacteria</taxon>
        <taxon>Pseudomonadati</taxon>
        <taxon>Pseudomonadota</taxon>
        <taxon>Betaproteobacteria</taxon>
        <taxon>Rhodocyclales</taxon>
        <taxon>Zoogloeaceae</taxon>
        <taxon>Uliginosibacterium</taxon>
    </lineage>
</organism>
<evidence type="ECO:0000256" key="1">
    <source>
        <dbReference type="ARBA" id="ARBA00022729"/>
    </source>
</evidence>
<dbReference type="SUPFAM" id="SSF53850">
    <property type="entry name" value="Periplasmic binding protein-like II"/>
    <property type="match status" value="1"/>
</dbReference>
<dbReference type="PANTHER" id="PTHR33376">
    <property type="match status" value="1"/>
</dbReference>
<dbReference type="RefSeq" id="WP_345929890.1">
    <property type="nucleotide sequence ID" value="NZ_JBDIVF010000012.1"/>
</dbReference>
<dbReference type="Pfam" id="PF03480">
    <property type="entry name" value="DctP"/>
    <property type="match status" value="1"/>
</dbReference>
<proteinExistence type="predicted"/>
<sequence length="327" mass="36099">MKRREVVLGAFALLAGLFAQVSGAKEFMLADVHPPGHLMIQVEERMATRLAETSKGALQIQLRHSGQMGGEGEAWEKVKAGSLDMARVNLAQLAKDMPAVKLLSLPYLFRSREHMWRVLGGDFGKRIRKEAEQNGAVVLTYYDSGTRSFYSSKRSIRSLADFKGLRIRVQDSPVYKDLISQLGATPVVLPYDKVADAFQSGEIDAAENNTPSYVSSGHYKIARYYSLDEHSSVPEVLVISKKTWSSLSEAEQKALEHAASDSSDFMKKLWADSETQSLAKAKKEGAVVVEKSQIAMAGIEGYAVKLYSKYITDSADLETVLAILRVK</sequence>
<reference evidence="2 3" key="1">
    <citation type="submission" date="2024-07" db="EMBL/GenBank/DDBJ databases">
        <title>Uliginosibacterium paludis KCTC:42655.</title>
        <authorList>
            <person name="Kim M.K."/>
        </authorList>
    </citation>
    <scope>NUCLEOTIDE SEQUENCE [LARGE SCALE GENOMIC DNA]</scope>
    <source>
        <strain evidence="2 3">KCTC 42655</strain>
    </source>
</reference>
<name>A0ABV2CV33_9RHOO</name>
<dbReference type="Proteomes" id="UP001548590">
    <property type="component" value="Unassembled WGS sequence"/>
</dbReference>
<dbReference type="PANTHER" id="PTHR33376:SF2">
    <property type="entry name" value="DICARBOXYLATE-BINDING PERIPLASMIC PROTEIN"/>
    <property type="match status" value="1"/>
</dbReference>
<dbReference type="InterPro" id="IPR018389">
    <property type="entry name" value="DctP_fam"/>
</dbReference>
<accession>A0ABV2CV33</accession>